<comment type="caution">
    <text evidence="3">The sequence shown here is derived from an EMBL/GenBank/DDBJ whole genome shotgun (WGS) entry which is preliminary data.</text>
</comment>
<dbReference type="Proteomes" id="UP001239759">
    <property type="component" value="Unassembled WGS sequence"/>
</dbReference>
<organism evidence="3 4">
    <name type="scientific">Corynebacterium pseudodiphtheriticum</name>
    <dbReference type="NCBI Taxonomy" id="37637"/>
    <lineage>
        <taxon>Bacteria</taxon>
        <taxon>Bacillati</taxon>
        <taxon>Actinomycetota</taxon>
        <taxon>Actinomycetes</taxon>
        <taxon>Mycobacteriales</taxon>
        <taxon>Corynebacteriaceae</taxon>
        <taxon>Corynebacterium</taxon>
    </lineage>
</organism>
<dbReference type="SUPFAM" id="SSF110296">
    <property type="entry name" value="Oligoxyloglucan reducing end-specific cellobiohydrolase"/>
    <property type="match status" value="1"/>
</dbReference>
<dbReference type="Pfam" id="PF13810">
    <property type="entry name" value="DUF4185"/>
    <property type="match status" value="1"/>
</dbReference>
<evidence type="ECO:0000313" key="4">
    <source>
        <dbReference type="Proteomes" id="UP001239759"/>
    </source>
</evidence>
<dbReference type="RefSeq" id="WP_272698510.1">
    <property type="nucleotide sequence ID" value="NZ_JAQPSI010000013.1"/>
</dbReference>
<reference evidence="3 4" key="1">
    <citation type="submission" date="2023-05" db="EMBL/GenBank/DDBJ databases">
        <title>Metabolic capabilities are highly conserved among human nasal-associated Corynebacterium species in pangenomic analyses.</title>
        <authorList>
            <person name="Tran T.H."/>
            <person name="Roberts A.Q."/>
            <person name="Escapa I.F."/>
            <person name="Gao W."/>
            <person name="Conlan S."/>
            <person name="Kong H."/>
            <person name="Segre J.A."/>
            <person name="Kelly M.S."/>
            <person name="Lemon K.P."/>
        </authorList>
    </citation>
    <scope>NUCLEOTIDE SEQUENCE [LARGE SCALE GENOMIC DNA]</scope>
    <source>
        <strain evidence="3 4">KPL3772</strain>
    </source>
</reference>
<keyword evidence="4" id="KW-1185">Reference proteome</keyword>
<dbReference type="InterPro" id="IPR025442">
    <property type="entry name" value="DUF4185"/>
</dbReference>
<proteinExistence type="predicted"/>
<dbReference type="EMBL" id="JASNUQ010000014">
    <property type="protein sequence ID" value="MDK4290741.1"/>
    <property type="molecule type" value="Genomic_DNA"/>
</dbReference>
<accession>A0ABT7FY50</accession>
<feature type="domain" description="DUF4185" evidence="2">
    <location>
        <begin position="123"/>
        <end position="425"/>
    </location>
</feature>
<sequence length="501" mass="54208">MSESRRAPRTSIHKRPATLILALGLSFGLGVGVSAHPVAAHAQSSLPAFGSSNGSSGNNGNNQGSRPAPKPAPQPERPGQQPGVPGQPSQPGAPGQPGKPGAPRQDFNVTMLGDLLGVGKSDAAGFYSGDLGIMREITPGKKFAVVFGDSFRGQRFGEGEWLSPVGVVAQKTHDGRIEILEPLNDGPKVQQLVKYSHGENRLTVIPSDLLNLDGTLYMQGMWNKPFGNVTHTQVWKSLDQGATWQSVGTIDGGYKGGLLQLLSWEQGPDGWVYQVSTKFGRKHDVYLSRMQPRDLANPRAWQHYNPRTGQWESASTSVLHPVLSEPVQAGEMSLRYIQGHWVLAMFNEETLAVEVRISRELATDWNRVPVATIVRNGPWDQPQGPNNFSQPYGGYITPGSTLDNLDLVISQWNTSDNSRYNSTQFNVRGLDKFFGIAGAETVQPRALRSAPVSSPDVAPFDAEVLDVTEVAPDDNAVPQLTPDEATRIVELDDAEAATLLD</sequence>
<gene>
    <name evidence="3" type="ORF">QPX23_08410</name>
</gene>
<feature type="region of interest" description="Disordered" evidence="1">
    <location>
        <begin position="49"/>
        <end position="107"/>
    </location>
</feature>
<evidence type="ECO:0000259" key="2">
    <source>
        <dbReference type="Pfam" id="PF13810"/>
    </source>
</evidence>
<evidence type="ECO:0000313" key="3">
    <source>
        <dbReference type="EMBL" id="MDK4290741.1"/>
    </source>
</evidence>
<protein>
    <submittedName>
        <fullName evidence="3">DUF4185 domain-containing protein</fullName>
    </submittedName>
</protein>
<feature type="compositionally biased region" description="Low complexity" evidence="1">
    <location>
        <begin position="50"/>
        <end position="67"/>
    </location>
</feature>
<feature type="compositionally biased region" description="Low complexity" evidence="1">
    <location>
        <begin position="77"/>
        <end position="93"/>
    </location>
</feature>
<evidence type="ECO:0000256" key="1">
    <source>
        <dbReference type="SAM" id="MobiDB-lite"/>
    </source>
</evidence>
<name>A0ABT7FY50_9CORY</name>